<dbReference type="OrthoDB" id="3260546at2759"/>
<dbReference type="STRING" id="686832.A0A0C2YAC1"/>
<evidence type="ECO:0000313" key="3">
    <source>
        <dbReference type="Proteomes" id="UP000053424"/>
    </source>
</evidence>
<evidence type="ECO:0000313" key="2">
    <source>
        <dbReference type="EMBL" id="KIM37972.1"/>
    </source>
</evidence>
<feature type="compositionally biased region" description="Basic and acidic residues" evidence="1">
    <location>
        <begin position="89"/>
        <end position="98"/>
    </location>
</feature>
<reference evidence="3" key="2">
    <citation type="submission" date="2015-01" db="EMBL/GenBank/DDBJ databases">
        <title>Evolutionary Origins and Diversification of the Mycorrhizal Mutualists.</title>
        <authorList>
            <consortium name="DOE Joint Genome Institute"/>
            <consortium name="Mycorrhizal Genomics Consortium"/>
            <person name="Kohler A."/>
            <person name="Kuo A."/>
            <person name="Nagy L.G."/>
            <person name="Floudas D."/>
            <person name="Copeland A."/>
            <person name="Barry K.W."/>
            <person name="Cichocki N."/>
            <person name="Veneault-Fourrey C."/>
            <person name="LaButti K."/>
            <person name="Lindquist E.A."/>
            <person name="Lipzen A."/>
            <person name="Lundell T."/>
            <person name="Morin E."/>
            <person name="Murat C."/>
            <person name="Riley R."/>
            <person name="Ohm R."/>
            <person name="Sun H."/>
            <person name="Tunlid A."/>
            <person name="Henrissat B."/>
            <person name="Grigoriev I.V."/>
            <person name="Hibbett D.S."/>
            <person name="Martin F."/>
        </authorList>
    </citation>
    <scope>NUCLEOTIDE SEQUENCE [LARGE SCALE GENOMIC DNA]</scope>
    <source>
        <strain evidence="3">h7</strain>
    </source>
</reference>
<dbReference type="AlphaFoldDB" id="A0A0C2YAC1"/>
<gene>
    <name evidence="2" type="ORF">M413DRAFT_30618</name>
</gene>
<accession>A0A0C2YAC1</accession>
<feature type="compositionally biased region" description="Low complexity" evidence="1">
    <location>
        <begin position="48"/>
        <end position="60"/>
    </location>
</feature>
<dbReference type="EMBL" id="KN831794">
    <property type="protein sequence ID" value="KIM37972.1"/>
    <property type="molecule type" value="Genomic_DNA"/>
</dbReference>
<sequence length="323" mass="36894">MDSPSFGNPDTPDPQSYDPRITDNWTFSRNFPFGPLPYPESHYLNPNPTQEPSESEVTTSESEDTQTPVLNPAKWNDTNMATPVKTMPSRHDRAAPKFDGKPKSLEAFLDDINQLSTACSLTNAEKIKWTVHYAPADESELWKMQPNYIAEKWEEFQKELYALYPGSTRDRIYSVVNLKALTEKQATLPMVSSEQFGEYYHTFCKVAFFLKKKDQLSDREISAQFILGFIYPFRVKVRAQLKAQKPTHHTDDPYTLKEISDIALFLLSCNQNFAVLTEPEVPTVKREIFDASNFSFKNSNISMETLAQELLKHMNLLSASPPA</sequence>
<keyword evidence="3" id="KW-1185">Reference proteome</keyword>
<proteinExistence type="predicted"/>
<dbReference type="Proteomes" id="UP000053424">
    <property type="component" value="Unassembled WGS sequence"/>
</dbReference>
<feature type="region of interest" description="Disordered" evidence="1">
    <location>
        <begin position="1"/>
        <end position="98"/>
    </location>
</feature>
<dbReference type="HOGENOM" id="CLU_860685_0_0_1"/>
<reference evidence="2 3" key="1">
    <citation type="submission" date="2014-04" db="EMBL/GenBank/DDBJ databases">
        <authorList>
            <consortium name="DOE Joint Genome Institute"/>
            <person name="Kuo A."/>
            <person name="Gay G."/>
            <person name="Dore J."/>
            <person name="Kohler A."/>
            <person name="Nagy L.G."/>
            <person name="Floudas D."/>
            <person name="Copeland A."/>
            <person name="Barry K.W."/>
            <person name="Cichocki N."/>
            <person name="Veneault-Fourrey C."/>
            <person name="LaButti K."/>
            <person name="Lindquist E.A."/>
            <person name="Lipzen A."/>
            <person name="Lundell T."/>
            <person name="Morin E."/>
            <person name="Murat C."/>
            <person name="Sun H."/>
            <person name="Tunlid A."/>
            <person name="Henrissat B."/>
            <person name="Grigoriev I.V."/>
            <person name="Hibbett D.S."/>
            <person name="Martin F."/>
            <person name="Nordberg H.P."/>
            <person name="Cantor M.N."/>
            <person name="Hua S.X."/>
        </authorList>
    </citation>
    <scope>NUCLEOTIDE SEQUENCE [LARGE SCALE GENOMIC DNA]</scope>
    <source>
        <strain evidence="3">h7</strain>
    </source>
</reference>
<protein>
    <submittedName>
        <fullName evidence="2">Uncharacterized protein</fullName>
    </submittedName>
</protein>
<organism evidence="2 3">
    <name type="scientific">Hebeloma cylindrosporum</name>
    <dbReference type="NCBI Taxonomy" id="76867"/>
    <lineage>
        <taxon>Eukaryota</taxon>
        <taxon>Fungi</taxon>
        <taxon>Dikarya</taxon>
        <taxon>Basidiomycota</taxon>
        <taxon>Agaricomycotina</taxon>
        <taxon>Agaricomycetes</taxon>
        <taxon>Agaricomycetidae</taxon>
        <taxon>Agaricales</taxon>
        <taxon>Agaricineae</taxon>
        <taxon>Hymenogastraceae</taxon>
        <taxon>Hebeloma</taxon>
    </lineage>
</organism>
<name>A0A0C2YAC1_HEBCY</name>
<evidence type="ECO:0000256" key="1">
    <source>
        <dbReference type="SAM" id="MobiDB-lite"/>
    </source>
</evidence>